<evidence type="ECO:0000256" key="2">
    <source>
        <dbReference type="SAM" id="SignalP"/>
    </source>
</evidence>
<gene>
    <name evidence="4" type="ORF">ABT384_06390</name>
</gene>
<feature type="chain" id="PRO_5046868482" evidence="2">
    <location>
        <begin position="26"/>
        <end position="199"/>
    </location>
</feature>
<feature type="compositionally biased region" description="Acidic residues" evidence="1">
    <location>
        <begin position="50"/>
        <end position="60"/>
    </location>
</feature>
<evidence type="ECO:0000256" key="1">
    <source>
        <dbReference type="SAM" id="MobiDB-lite"/>
    </source>
</evidence>
<dbReference type="Gene3D" id="3.10.450.40">
    <property type="match status" value="1"/>
</dbReference>
<dbReference type="RefSeq" id="WP_190069698.1">
    <property type="nucleotide sequence ID" value="NZ_BNBM01000003.1"/>
</dbReference>
<dbReference type="Proteomes" id="UP001486207">
    <property type="component" value="Unassembled WGS sequence"/>
</dbReference>
<feature type="domain" description="PepSY" evidence="3">
    <location>
        <begin position="71"/>
        <end position="128"/>
    </location>
</feature>
<sequence>MKRNIVIATVAAAALIGGGTVAAYASGDDDGTAKQRQSGVQVAEDRDADDRDADDRDDDTIEVRSYASAAKVTAADAIAVALKHTPGTAVSADLDDDRSGVWEVSVIKGDGSDHDVRISASDGKVLGDRRDDDDDDAREDLAALKGASVDAREAAGAVKGVVTEVDLDDDGPAAWKVETTKGEWKVDVRTGKVTQDLDD</sequence>
<accession>A0ABV1XKZ7</accession>
<dbReference type="Pfam" id="PF03413">
    <property type="entry name" value="PepSY"/>
    <property type="match status" value="2"/>
</dbReference>
<protein>
    <submittedName>
        <fullName evidence="4">PepSY domain-containing protein</fullName>
    </submittedName>
</protein>
<dbReference type="EMBL" id="JBEPFB010000002">
    <property type="protein sequence ID" value="MER7372278.1"/>
    <property type="molecule type" value="Genomic_DNA"/>
</dbReference>
<evidence type="ECO:0000259" key="3">
    <source>
        <dbReference type="Pfam" id="PF03413"/>
    </source>
</evidence>
<keyword evidence="5" id="KW-1185">Reference proteome</keyword>
<keyword evidence="2" id="KW-0732">Signal</keyword>
<reference evidence="4 5" key="1">
    <citation type="submission" date="2024-06" db="EMBL/GenBank/DDBJ databases">
        <title>The Natural Products Discovery Center: Release of the First 8490 Sequenced Strains for Exploring Actinobacteria Biosynthetic Diversity.</title>
        <authorList>
            <person name="Kalkreuter E."/>
            <person name="Kautsar S.A."/>
            <person name="Yang D."/>
            <person name="Bader C.D."/>
            <person name="Teijaro C.N."/>
            <person name="Fluegel L."/>
            <person name="Davis C.M."/>
            <person name="Simpson J.R."/>
            <person name="Lauterbach L."/>
            <person name="Steele A.D."/>
            <person name="Gui C."/>
            <person name="Meng S."/>
            <person name="Li G."/>
            <person name="Viehrig K."/>
            <person name="Ye F."/>
            <person name="Su P."/>
            <person name="Kiefer A.F."/>
            <person name="Nichols A."/>
            <person name="Cepeda A.J."/>
            <person name="Yan W."/>
            <person name="Fan B."/>
            <person name="Jiang Y."/>
            <person name="Adhikari A."/>
            <person name="Zheng C.-J."/>
            <person name="Schuster L."/>
            <person name="Cowan T.M."/>
            <person name="Smanski M.J."/>
            <person name="Chevrette M.G."/>
            <person name="De Carvalho L.P.S."/>
            <person name="Shen B."/>
        </authorList>
    </citation>
    <scope>NUCLEOTIDE SEQUENCE [LARGE SCALE GENOMIC DNA]</scope>
    <source>
        <strain evidence="4 5">NPDC000155</strain>
    </source>
</reference>
<evidence type="ECO:0000313" key="4">
    <source>
        <dbReference type="EMBL" id="MER7372278.1"/>
    </source>
</evidence>
<organism evidence="4 5">
    <name type="scientific">Streptomyces lanatus</name>
    <dbReference type="NCBI Taxonomy" id="66900"/>
    <lineage>
        <taxon>Bacteria</taxon>
        <taxon>Bacillati</taxon>
        <taxon>Actinomycetota</taxon>
        <taxon>Actinomycetes</taxon>
        <taxon>Kitasatosporales</taxon>
        <taxon>Streptomycetaceae</taxon>
        <taxon>Streptomyces</taxon>
    </lineage>
</organism>
<feature type="region of interest" description="Disordered" evidence="1">
    <location>
        <begin position="26"/>
        <end position="61"/>
    </location>
</feature>
<feature type="signal peptide" evidence="2">
    <location>
        <begin position="1"/>
        <end position="25"/>
    </location>
</feature>
<dbReference type="InterPro" id="IPR025711">
    <property type="entry name" value="PepSY"/>
</dbReference>
<feature type="domain" description="PepSY" evidence="3">
    <location>
        <begin position="154"/>
        <end position="194"/>
    </location>
</feature>
<proteinExistence type="predicted"/>
<comment type="caution">
    <text evidence="4">The sequence shown here is derived from an EMBL/GenBank/DDBJ whole genome shotgun (WGS) entry which is preliminary data.</text>
</comment>
<name>A0ABV1XKZ7_9ACTN</name>
<evidence type="ECO:0000313" key="5">
    <source>
        <dbReference type="Proteomes" id="UP001486207"/>
    </source>
</evidence>